<dbReference type="InterPro" id="IPR003604">
    <property type="entry name" value="Matrin/U1-like-C_Znf_C2H2"/>
</dbReference>
<feature type="region of interest" description="Disordered" evidence="10">
    <location>
        <begin position="728"/>
        <end position="788"/>
    </location>
</feature>
<dbReference type="InterPro" id="IPR049126">
    <property type="entry name" value="FAN1-like_TPR"/>
</dbReference>
<keyword evidence="7 9" id="KW-0464">Manganese</keyword>
<dbReference type="Proteomes" id="UP000663852">
    <property type="component" value="Unassembled WGS sequence"/>
</dbReference>
<feature type="compositionally biased region" description="Polar residues" evidence="10">
    <location>
        <begin position="1209"/>
        <end position="1232"/>
    </location>
</feature>
<evidence type="ECO:0000313" key="12">
    <source>
        <dbReference type="EMBL" id="CAF1295402.1"/>
    </source>
</evidence>
<keyword evidence="8" id="KW-0863">Zinc-finger</keyword>
<keyword evidence="9" id="KW-0227">DNA damage</keyword>
<evidence type="ECO:0000256" key="3">
    <source>
        <dbReference type="ARBA" id="ARBA00022722"/>
    </source>
</evidence>
<comment type="catalytic activity">
    <reaction evidence="1 9">
        <text>Hydrolytically removes 5'-nucleotides successively from the 3'-hydroxy termini of 3'-hydroxy-terminated oligonucleotides.</text>
        <dbReference type="EC" id="3.1.4.1"/>
    </reaction>
</comment>
<evidence type="ECO:0000256" key="4">
    <source>
        <dbReference type="ARBA" id="ARBA00022723"/>
    </source>
</evidence>
<dbReference type="EMBL" id="CAJNOJ010000211">
    <property type="protein sequence ID" value="CAF1295402.1"/>
    <property type="molecule type" value="Genomic_DNA"/>
</dbReference>
<feature type="compositionally biased region" description="Acidic residues" evidence="10">
    <location>
        <begin position="728"/>
        <end position="745"/>
    </location>
</feature>
<dbReference type="SMART" id="SM00990">
    <property type="entry name" value="VRR_NUC"/>
    <property type="match status" value="1"/>
</dbReference>
<gene>
    <name evidence="12" type="ORF">EDS130_LOCUS30312</name>
</gene>
<dbReference type="SUPFAM" id="SSF57667">
    <property type="entry name" value="beta-beta-alpha zinc fingers"/>
    <property type="match status" value="2"/>
</dbReference>
<keyword evidence="3 9" id="KW-0540">Nuclease</keyword>
<evidence type="ECO:0000259" key="11">
    <source>
        <dbReference type="PROSITE" id="PS50157"/>
    </source>
</evidence>
<keyword evidence="8" id="KW-0862">Zinc</keyword>
<feature type="region of interest" description="Disordered" evidence="10">
    <location>
        <begin position="1174"/>
        <end position="1302"/>
    </location>
</feature>
<evidence type="ECO:0000256" key="6">
    <source>
        <dbReference type="ARBA" id="ARBA00022842"/>
    </source>
</evidence>
<evidence type="ECO:0000313" key="13">
    <source>
        <dbReference type="Proteomes" id="UP000663852"/>
    </source>
</evidence>
<dbReference type="InterPro" id="IPR049132">
    <property type="entry name" value="FAN1-like_euk"/>
</dbReference>
<dbReference type="InterPro" id="IPR013087">
    <property type="entry name" value="Znf_C2H2_type"/>
</dbReference>
<dbReference type="SMART" id="SM00355">
    <property type="entry name" value="ZnF_C2H2"/>
    <property type="match status" value="3"/>
</dbReference>
<proteinExistence type="inferred from homology"/>
<evidence type="ECO:0000256" key="10">
    <source>
        <dbReference type="SAM" id="MobiDB-lite"/>
    </source>
</evidence>
<evidence type="ECO:0000256" key="5">
    <source>
        <dbReference type="ARBA" id="ARBA00022801"/>
    </source>
</evidence>
<keyword evidence="4 9" id="KW-0479">Metal-binding</keyword>
<feature type="compositionally biased region" description="Low complexity" evidence="10">
    <location>
        <begin position="1174"/>
        <end position="1184"/>
    </location>
</feature>
<feature type="compositionally biased region" description="Acidic residues" evidence="10">
    <location>
        <begin position="753"/>
        <end position="788"/>
    </location>
</feature>
<dbReference type="Gene3D" id="3.40.1350.10">
    <property type="match status" value="1"/>
</dbReference>
<dbReference type="CDD" id="cd22326">
    <property type="entry name" value="FAN1-like"/>
    <property type="match status" value="1"/>
</dbReference>
<dbReference type="GO" id="GO:0017108">
    <property type="term" value="F:5'-flap endonuclease activity"/>
    <property type="evidence" value="ECO:0007669"/>
    <property type="project" value="TreeGrafter"/>
</dbReference>
<dbReference type="GO" id="GO:0008270">
    <property type="term" value="F:zinc ion binding"/>
    <property type="evidence" value="ECO:0007669"/>
    <property type="project" value="UniProtKB-KW"/>
</dbReference>
<dbReference type="InterPro" id="IPR033315">
    <property type="entry name" value="Fan1-like"/>
</dbReference>
<keyword evidence="9" id="KW-0234">DNA repair</keyword>
<dbReference type="InterPro" id="IPR036236">
    <property type="entry name" value="Znf_C2H2_sf"/>
</dbReference>
<accession>A0A815DCJ5</accession>
<comment type="similarity">
    <text evidence="2 9">Belongs to the FAN1 family.</text>
</comment>
<keyword evidence="9" id="KW-0539">Nucleus</keyword>
<name>A0A815DCJ5_ADIRI</name>
<evidence type="ECO:0000256" key="9">
    <source>
        <dbReference type="RuleBase" id="RU365033"/>
    </source>
</evidence>
<feature type="compositionally biased region" description="Polar residues" evidence="10">
    <location>
        <begin position="1251"/>
        <end position="1266"/>
    </location>
</feature>
<comment type="subcellular location">
    <subcellularLocation>
        <location evidence="9">Nucleus</location>
    </subcellularLocation>
</comment>
<dbReference type="Pfam" id="PF08774">
    <property type="entry name" value="VRR_NUC"/>
    <property type="match status" value="1"/>
</dbReference>
<dbReference type="GO" id="GO:0070336">
    <property type="term" value="F:flap-structured DNA binding"/>
    <property type="evidence" value="ECO:0007669"/>
    <property type="project" value="TreeGrafter"/>
</dbReference>
<dbReference type="EC" id="3.1.4.1" evidence="9"/>
<dbReference type="Pfam" id="PF21315">
    <property type="entry name" value="FAN1_HTH"/>
    <property type="match status" value="1"/>
</dbReference>
<feature type="domain" description="C2H2-type" evidence="11">
    <location>
        <begin position="1068"/>
        <end position="1092"/>
    </location>
</feature>
<dbReference type="PANTHER" id="PTHR15749">
    <property type="entry name" value="FANCONI-ASSOCIATED NUCLEASE 1"/>
    <property type="match status" value="1"/>
</dbReference>
<feature type="compositionally biased region" description="Low complexity" evidence="10">
    <location>
        <begin position="1233"/>
        <end position="1246"/>
    </location>
</feature>
<comment type="function">
    <text evidence="9">Nuclease required for the repair of DNA interstrand cross-links (ICL). Acts as a 5'-3' exonuclease that anchors at a cut end of DNA and cleaves DNA successively at every third nucleotide, allowing to excise an ICL from one strand through flanking incisions.</text>
</comment>
<dbReference type="GO" id="GO:0005634">
    <property type="term" value="C:nucleus"/>
    <property type="evidence" value="ECO:0007669"/>
    <property type="project" value="UniProtKB-SubCell"/>
</dbReference>
<dbReference type="GO" id="GO:0004528">
    <property type="term" value="F:phosphodiesterase I activity"/>
    <property type="evidence" value="ECO:0007669"/>
    <property type="project" value="UniProtKB-EC"/>
</dbReference>
<protein>
    <recommendedName>
        <fullName evidence="9">Fanconi-associated nuclease</fullName>
        <ecNumber evidence="9">3.1.4.1</ecNumber>
    </recommendedName>
</protein>
<dbReference type="GO" id="GO:0008409">
    <property type="term" value="F:5'-3' exonuclease activity"/>
    <property type="evidence" value="ECO:0007669"/>
    <property type="project" value="TreeGrafter"/>
</dbReference>
<keyword evidence="5 9" id="KW-0378">Hydrolase</keyword>
<dbReference type="Pfam" id="PF21170">
    <property type="entry name" value="FAN1_TPR"/>
    <property type="match status" value="1"/>
</dbReference>
<dbReference type="PANTHER" id="PTHR15749:SF4">
    <property type="entry name" value="FANCONI-ASSOCIATED NUCLEASE 1"/>
    <property type="match status" value="1"/>
</dbReference>
<comment type="cofactor">
    <cofactor evidence="9">
        <name>Mg(2+)</name>
        <dbReference type="ChEBI" id="CHEBI:18420"/>
    </cofactor>
    <cofactor evidence="9">
        <name>Mn(2+)</name>
        <dbReference type="ChEBI" id="CHEBI:29035"/>
    </cofactor>
</comment>
<dbReference type="PROSITE" id="PS00028">
    <property type="entry name" value="ZINC_FINGER_C2H2_1"/>
    <property type="match status" value="2"/>
</dbReference>
<sequence>MQQSRLDKFFTVKKSSTTENNDQSTAVKKRLSTNDDDDEQKKKLKRIRSDTSLPSNEENFSLNQFYLDRFLLILSSLLRHHKCLFNENEIILFNKFRNLSASSQVIFVRLLMRRCKWIRRSTINYEIPDLANDTDNLTPLVEIGLVQDISSLDDLDAGLRLLSSEEMRDFSKRFHCQSKTSKSKKTSIENLKGLTNQYKSVFGSSTTTNRDHLLLKELKRILNNCYKISEDIRGLFFRMMLTYHPVALLAMDDLDQNGFTLLYKTLQIIRGQLRLPWNEEQISHEHLPFKTPEQLQVYQAAIDLETEYNQLEQAKNTDNLVEFYEKYNEQWRAMIDSSSVDEQLPGYFRRFSPDYVRARILSSLTEVLQRARQYEQAIELIQYLLSRTMYNRHRRGKLWNRLALIQENYIKTHGHQQCLNTIYEALKDPYVKLGDRLALCERARKLMARPKSKGTLVATWIVDEEEKLMWNVPMPKEVDVTGRLLANDARMGKVTYTIQDPVDGSIQFCTVEQLAIHHYRTQEDYTFGKSLNPLMFKCMLDLDVEGIHSEGAVIRTVVGLLFLDLIYTLPTPDLLIDIFQTEPLDFQTDSFYKSRQMEIDQRISYLNCEENIQEIAEKNWDMYNLTMSTVVNWELFQTKPTLIDALKCLTPEQIQSISTYTFVHNRAVWKGFPDLFVWNPITKKCKFVEVKSHNDRLSFHQIVWLDKLVEFQIDCEVCKVGEKKMFANDDEDEEWNQEDENEEDQPQGYEALLDPDDEGSFAIEDDEPEEDDQEEIEQAESIEEETPVDDGQVKPFMCKLCSTSFSKFEGYREHFVSTEHRYKRRDEKKRLGEGGVIETPPVEVFVNLLLYNKTPFESVQIVVQLVDSSMSGTLEYNQNKYEYQHAVSYDELYQNLVNKFNQDHEKYRFKMPPQSFFVARDICRKEVDHVWTVPRYCDDTGKTDEQIIKEVLDFCVYTNVEPERERLIGHSIQTWRMFHRQESKPGFWCDICKQCFRKRKAIICHFESSEKHEKNLKHLPPYRRAVQHSLFTGRLLNEFIELEKVNYYRNRVNAYRIPPSIKSLKNAYYCTFCKKSFESTHSLEKHLGWKNHRDILRKRRQNDQDNIPRLATYLNFNQLSHEQRNGGIQQMPKIPEEYRMKYNLEPITVENMQEDIKRFDTQLAQQVMQNIYNQQGNNNNNQFNRGGGRGRGRGRQTFRGQGYRPRGNFHQQNPSQFNSGEFNRTTNYQPRSFNNNHQFHPQNNFHLPNTFRPQNQQFVSGNNKRTYQQNNNYYNPRQSWQNKRPRFDRPSTYQPPPPPSNRIDYRYVANQNTYQHQQQFQ</sequence>
<dbReference type="OrthoDB" id="76364at2759"/>
<feature type="compositionally biased region" description="Polar residues" evidence="10">
    <location>
        <begin position="15"/>
        <end position="26"/>
    </location>
</feature>
<reference evidence="12" key="1">
    <citation type="submission" date="2021-02" db="EMBL/GenBank/DDBJ databases">
        <authorList>
            <person name="Nowell W R."/>
        </authorList>
    </citation>
    <scope>NUCLEOTIDE SEQUENCE</scope>
</reference>
<keyword evidence="6 9" id="KW-0460">Magnesium</keyword>
<dbReference type="GO" id="GO:0036297">
    <property type="term" value="P:interstrand cross-link repair"/>
    <property type="evidence" value="ECO:0007669"/>
    <property type="project" value="InterPro"/>
</dbReference>
<evidence type="ECO:0000256" key="2">
    <source>
        <dbReference type="ARBA" id="ARBA00005533"/>
    </source>
</evidence>
<dbReference type="InterPro" id="IPR014883">
    <property type="entry name" value="VRR_NUC"/>
</dbReference>
<comment type="caution">
    <text evidence="12">The sequence shown here is derived from an EMBL/GenBank/DDBJ whole genome shotgun (WGS) entry which is preliminary data.</text>
</comment>
<dbReference type="InterPro" id="IPR011856">
    <property type="entry name" value="tRNA_endonuc-like_dom_sf"/>
</dbReference>
<evidence type="ECO:0000256" key="7">
    <source>
        <dbReference type="ARBA" id="ARBA00023211"/>
    </source>
</evidence>
<feature type="region of interest" description="Disordered" evidence="10">
    <location>
        <begin position="15"/>
        <end position="49"/>
    </location>
</feature>
<dbReference type="SMART" id="SM00451">
    <property type="entry name" value="ZnF_U1"/>
    <property type="match status" value="3"/>
</dbReference>
<organism evidence="12 13">
    <name type="scientific">Adineta ricciae</name>
    <name type="common">Rotifer</name>
    <dbReference type="NCBI Taxonomy" id="249248"/>
    <lineage>
        <taxon>Eukaryota</taxon>
        <taxon>Metazoa</taxon>
        <taxon>Spiralia</taxon>
        <taxon>Gnathifera</taxon>
        <taxon>Rotifera</taxon>
        <taxon>Eurotatoria</taxon>
        <taxon>Bdelloidea</taxon>
        <taxon>Adinetida</taxon>
        <taxon>Adinetidae</taxon>
        <taxon>Adineta</taxon>
    </lineage>
</organism>
<dbReference type="PROSITE" id="PS50157">
    <property type="entry name" value="ZINC_FINGER_C2H2_2"/>
    <property type="match status" value="1"/>
</dbReference>
<dbReference type="InterPro" id="IPR049125">
    <property type="entry name" value="FAN1-like_WH"/>
</dbReference>
<evidence type="ECO:0000256" key="1">
    <source>
        <dbReference type="ARBA" id="ARBA00000983"/>
    </source>
</evidence>
<evidence type="ECO:0000256" key="8">
    <source>
        <dbReference type="PROSITE-ProRule" id="PRU00042"/>
    </source>
</evidence>